<name>A0A521FV09_9ACTN</name>
<reference evidence="2 3" key="1">
    <citation type="submission" date="2017-05" db="EMBL/GenBank/DDBJ databases">
        <authorList>
            <person name="Varghese N."/>
            <person name="Submissions S."/>
        </authorList>
    </citation>
    <scope>NUCLEOTIDE SEQUENCE [LARGE SCALE GENOMIC DNA]</scope>
    <source>
        <strain evidence="2 3">DSM 46834</strain>
    </source>
</reference>
<dbReference type="Proteomes" id="UP000317484">
    <property type="component" value="Unassembled WGS sequence"/>
</dbReference>
<dbReference type="AlphaFoldDB" id="A0A521FV09"/>
<evidence type="ECO:0000313" key="2">
    <source>
        <dbReference type="EMBL" id="SMP00013.1"/>
    </source>
</evidence>
<feature type="domain" description="Flavodoxin-like" evidence="1">
    <location>
        <begin position="6"/>
        <end position="163"/>
    </location>
</feature>
<dbReference type="Gene3D" id="3.40.50.360">
    <property type="match status" value="1"/>
</dbReference>
<evidence type="ECO:0000313" key="3">
    <source>
        <dbReference type="Proteomes" id="UP000317484"/>
    </source>
</evidence>
<accession>A0A521FV09</accession>
<dbReference type="Pfam" id="PF12724">
    <property type="entry name" value="Flavodoxin_5"/>
    <property type="match status" value="1"/>
</dbReference>
<dbReference type="GO" id="GO:0010181">
    <property type="term" value="F:FMN binding"/>
    <property type="evidence" value="ECO:0007669"/>
    <property type="project" value="InterPro"/>
</dbReference>
<dbReference type="InterPro" id="IPR029039">
    <property type="entry name" value="Flavoprotein-like_sf"/>
</dbReference>
<protein>
    <submittedName>
        <fullName evidence="2">Menaquinone-dependent protoporphyrinogen oxidase</fullName>
    </submittedName>
</protein>
<proteinExistence type="predicted"/>
<dbReference type="RefSeq" id="WP_142461309.1">
    <property type="nucleotide sequence ID" value="NZ_FXTJ01000022.1"/>
</dbReference>
<evidence type="ECO:0000259" key="1">
    <source>
        <dbReference type="PROSITE" id="PS50902"/>
    </source>
</evidence>
<dbReference type="EMBL" id="FXTJ01000022">
    <property type="protein sequence ID" value="SMP00013.1"/>
    <property type="molecule type" value="Genomic_DNA"/>
</dbReference>
<dbReference type="SUPFAM" id="SSF52218">
    <property type="entry name" value="Flavoproteins"/>
    <property type="match status" value="1"/>
</dbReference>
<dbReference type="PROSITE" id="PS50902">
    <property type="entry name" value="FLAVODOXIN_LIKE"/>
    <property type="match status" value="1"/>
</dbReference>
<gene>
    <name evidence="2" type="ORF">SAMN06273567_1226</name>
</gene>
<organism evidence="2 3">
    <name type="scientific">Geodermatophilus aquaeductus</name>
    <dbReference type="NCBI Taxonomy" id="1564161"/>
    <lineage>
        <taxon>Bacteria</taxon>
        <taxon>Bacillati</taxon>
        <taxon>Actinomycetota</taxon>
        <taxon>Actinomycetes</taxon>
        <taxon>Geodermatophilales</taxon>
        <taxon>Geodermatophilaceae</taxon>
        <taxon>Geodermatophilus</taxon>
    </lineage>
</organism>
<keyword evidence="3" id="KW-1185">Reference proteome</keyword>
<sequence length="173" mass="18182">MSGQRVLVAVASRHGGTAGVAGSVADGLREGLGSGAVVEVRPVTEVDDVTGYDAVVVGSAVYHGHWLEAARDMVLRCAIDLWDRPVWIFSSGPVGARGRPPQELLEADEVLVQTRAREHRVFAGRLDRAGLGAAERAVAGLLFLPEGDRRDPADARAWGRAIAASLTAGQPGR</sequence>
<dbReference type="InterPro" id="IPR026816">
    <property type="entry name" value="Flavodoxin_dom"/>
</dbReference>
<dbReference type="InterPro" id="IPR008254">
    <property type="entry name" value="Flavodoxin/NO_synth"/>
</dbReference>